<dbReference type="AlphaFoldDB" id="A0A8J4PT28"/>
<dbReference type="InterPro" id="IPR008615">
    <property type="entry name" value="FNIP"/>
</dbReference>
<dbReference type="OrthoDB" id="10394449at2759"/>
<dbReference type="PANTHER" id="PTHR32134:SF92">
    <property type="entry name" value="FNIP REPEAT-CONTAINING PROTEIN"/>
    <property type="match status" value="1"/>
</dbReference>
<reference evidence="2" key="1">
    <citation type="submission" date="2020-01" db="EMBL/GenBank/DDBJ databases">
        <title>Development of genomics and gene disruption for Polysphondylium violaceum indicates a role for the polyketide synthase stlB in stalk morphogenesis.</title>
        <authorList>
            <person name="Narita B."/>
            <person name="Kawabe Y."/>
            <person name="Kin K."/>
            <person name="Saito T."/>
            <person name="Gibbs R."/>
            <person name="Kuspa A."/>
            <person name="Muzny D."/>
            <person name="Queller D."/>
            <person name="Richards S."/>
            <person name="Strassman J."/>
            <person name="Sucgang R."/>
            <person name="Worley K."/>
            <person name="Schaap P."/>
        </authorList>
    </citation>
    <scope>NUCLEOTIDE SEQUENCE</scope>
    <source>
        <strain evidence="2">QSvi11</strain>
    </source>
</reference>
<evidence type="ECO:0000313" key="2">
    <source>
        <dbReference type="EMBL" id="KAF2072534.1"/>
    </source>
</evidence>
<sequence length="511" mass="57854">MNKTATAMFYLIWRNVYLRGLLQGFVLRDTVITFKSIDALEDNHHFLSVLPHDRTNYKSMIRLMICNSNEFNQYINNPLSVSLVNDLCLCKKDLSIKQQPVQPKTPTPSFTFSSSSFPLSTFTASSSFANSSFSSPNQVVESPSIDCNLLPDTLHRLELLIDENTTLIGRLPESLRDLTIKCFSLSRFENKFIDTMLCNLPKDLESLTLPSYFIPKYEDITVFTLPKSLSYFSYRGNPHIIKRFRPAPNNNNVFPQCRLLVQSRSDLEWVADQTWINNILIIGASFTIASFAPSHIRHLELFHVISPLEKDFLPPLLESLHVDGYTLPLKPDVLPSQLKELSLNSFDDQLVKGALPLSLTKLSLAAFNKPLDAFIIPARVQDLNLSKFSYPFAKDILPPSLTKLCVGTCVGHPDSIAPLHQLQKLNVETLNQQAVRLIGSKSVDVEFRILGVNVCFNQNTSIERLCLFNNGPTISMHVDSLPPTLRRLKTFKIDLQESDKLEQKKCSYNLL</sequence>
<evidence type="ECO:0000256" key="1">
    <source>
        <dbReference type="ARBA" id="ARBA00022737"/>
    </source>
</evidence>
<proteinExistence type="predicted"/>
<dbReference type="EMBL" id="AJWJ01000271">
    <property type="protein sequence ID" value="KAF2072534.1"/>
    <property type="molecule type" value="Genomic_DNA"/>
</dbReference>
<organism evidence="2 3">
    <name type="scientific">Polysphondylium violaceum</name>
    <dbReference type="NCBI Taxonomy" id="133409"/>
    <lineage>
        <taxon>Eukaryota</taxon>
        <taxon>Amoebozoa</taxon>
        <taxon>Evosea</taxon>
        <taxon>Eumycetozoa</taxon>
        <taxon>Dictyostelia</taxon>
        <taxon>Dictyosteliales</taxon>
        <taxon>Dictyosteliaceae</taxon>
        <taxon>Polysphondylium</taxon>
    </lineage>
</organism>
<dbReference type="PANTHER" id="PTHR32134">
    <property type="entry name" value="FNIP REPEAT-CONTAINING PROTEIN"/>
    <property type="match status" value="1"/>
</dbReference>
<accession>A0A8J4PT28</accession>
<name>A0A8J4PT28_9MYCE</name>
<keyword evidence="3" id="KW-1185">Reference proteome</keyword>
<keyword evidence="1" id="KW-0677">Repeat</keyword>
<dbReference type="InterPro" id="IPR051251">
    <property type="entry name" value="STK_FNIP-Repeat"/>
</dbReference>
<gene>
    <name evidence="2" type="ORF">CYY_006151</name>
</gene>
<dbReference type="Proteomes" id="UP000695562">
    <property type="component" value="Unassembled WGS sequence"/>
</dbReference>
<evidence type="ECO:0000313" key="3">
    <source>
        <dbReference type="Proteomes" id="UP000695562"/>
    </source>
</evidence>
<comment type="caution">
    <text evidence="2">The sequence shown here is derived from an EMBL/GenBank/DDBJ whole genome shotgun (WGS) entry which is preliminary data.</text>
</comment>
<dbReference type="Pfam" id="PF05725">
    <property type="entry name" value="FNIP"/>
    <property type="match status" value="2"/>
</dbReference>
<protein>
    <submittedName>
        <fullName evidence="2">Uncharacterized protein</fullName>
    </submittedName>
</protein>